<evidence type="ECO:0000256" key="2">
    <source>
        <dbReference type="ARBA" id="ARBA00022690"/>
    </source>
</evidence>
<dbReference type="Proteomes" id="UP000244336">
    <property type="component" value="Chromosome 8"/>
</dbReference>
<evidence type="ECO:0000256" key="3">
    <source>
        <dbReference type="ARBA" id="ARBA00022900"/>
    </source>
</evidence>
<keyword evidence="2" id="KW-0646">Protease inhibitor</keyword>
<dbReference type="OrthoDB" id="582586at2759"/>
<dbReference type="Gramene" id="PUZ45247">
    <property type="protein sequence ID" value="PUZ45247"/>
    <property type="gene ID" value="GQ55_8G206000"/>
</dbReference>
<keyword evidence="5" id="KW-1185">Reference proteome</keyword>
<proteinExistence type="inferred from homology"/>
<evidence type="ECO:0000313" key="4">
    <source>
        <dbReference type="EMBL" id="PUZ45247.1"/>
    </source>
</evidence>
<dbReference type="Pfam" id="PF00280">
    <property type="entry name" value="potato_inhibit"/>
    <property type="match status" value="1"/>
</dbReference>
<comment type="similarity">
    <text evidence="1">Belongs to the protease inhibitor I13 (potato type I serine protease inhibitor) family.</text>
</comment>
<dbReference type="InterPro" id="IPR036354">
    <property type="entry name" value="Prot_inh_pot1_sf"/>
</dbReference>
<reference evidence="4 5" key="1">
    <citation type="submission" date="2018-04" db="EMBL/GenBank/DDBJ databases">
        <title>WGS assembly of Panicum hallii var. hallii HAL2.</title>
        <authorList>
            <person name="Lovell J."/>
            <person name="Jenkins J."/>
            <person name="Lowry D."/>
            <person name="Mamidi S."/>
            <person name="Sreedasyam A."/>
            <person name="Weng X."/>
            <person name="Barry K."/>
            <person name="Bonette J."/>
            <person name="Campitelli B."/>
            <person name="Daum C."/>
            <person name="Gordon S."/>
            <person name="Gould B."/>
            <person name="Lipzen A."/>
            <person name="MacQueen A."/>
            <person name="Palacio-Mejia J."/>
            <person name="Plott C."/>
            <person name="Shakirov E."/>
            <person name="Shu S."/>
            <person name="Yoshinaga Y."/>
            <person name="Zane M."/>
            <person name="Rokhsar D."/>
            <person name="Grimwood J."/>
            <person name="Schmutz J."/>
            <person name="Juenger T."/>
        </authorList>
    </citation>
    <scope>NUCLEOTIDE SEQUENCE [LARGE SCALE GENOMIC DNA]</scope>
    <source>
        <strain evidence="5">cv. HAL2</strain>
    </source>
</reference>
<dbReference type="EMBL" id="CM009756">
    <property type="protein sequence ID" value="PUZ45247.1"/>
    <property type="molecule type" value="Genomic_DNA"/>
</dbReference>
<gene>
    <name evidence="4" type="ORF">GQ55_8G206000</name>
</gene>
<dbReference type="GO" id="GO:0004867">
    <property type="term" value="F:serine-type endopeptidase inhibitor activity"/>
    <property type="evidence" value="ECO:0007669"/>
    <property type="project" value="UniProtKB-KW"/>
</dbReference>
<dbReference type="InterPro" id="IPR000864">
    <property type="entry name" value="Prot_inh_pot1"/>
</dbReference>
<dbReference type="SUPFAM" id="SSF54654">
    <property type="entry name" value="CI-2 family of serine protease inhibitors"/>
    <property type="match status" value="1"/>
</dbReference>
<accession>A0A2T7CPG8</accession>
<sequence>MPGTVPESWPDLIGERVQDAIVIIHNERPDLRGVRVLPPNQAPTPPAPGDVRVIIYNNSQHIVIPPAPYIG</sequence>
<dbReference type="GO" id="GO:0009611">
    <property type="term" value="P:response to wounding"/>
    <property type="evidence" value="ECO:0007669"/>
    <property type="project" value="InterPro"/>
</dbReference>
<dbReference type="Gene3D" id="3.30.10.10">
    <property type="entry name" value="Trypsin Inhibitor V, subunit A"/>
    <property type="match status" value="1"/>
</dbReference>
<organism evidence="4 5">
    <name type="scientific">Panicum hallii var. hallii</name>
    <dbReference type="NCBI Taxonomy" id="1504633"/>
    <lineage>
        <taxon>Eukaryota</taxon>
        <taxon>Viridiplantae</taxon>
        <taxon>Streptophyta</taxon>
        <taxon>Embryophyta</taxon>
        <taxon>Tracheophyta</taxon>
        <taxon>Spermatophyta</taxon>
        <taxon>Magnoliopsida</taxon>
        <taxon>Liliopsida</taxon>
        <taxon>Poales</taxon>
        <taxon>Poaceae</taxon>
        <taxon>PACMAD clade</taxon>
        <taxon>Panicoideae</taxon>
        <taxon>Panicodae</taxon>
        <taxon>Paniceae</taxon>
        <taxon>Panicinae</taxon>
        <taxon>Panicum</taxon>
        <taxon>Panicum sect. Panicum</taxon>
    </lineage>
</organism>
<protein>
    <submittedName>
        <fullName evidence="4">Uncharacterized protein</fullName>
    </submittedName>
</protein>
<evidence type="ECO:0000313" key="5">
    <source>
        <dbReference type="Proteomes" id="UP000244336"/>
    </source>
</evidence>
<dbReference type="AlphaFoldDB" id="A0A2T7CPG8"/>
<keyword evidence="3" id="KW-0722">Serine protease inhibitor</keyword>
<evidence type="ECO:0000256" key="1">
    <source>
        <dbReference type="ARBA" id="ARBA00008210"/>
    </source>
</evidence>
<name>A0A2T7CPG8_9POAL</name>